<name>A0A9K3D0J8_9EUKA</name>
<dbReference type="AlphaFoldDB" id="A0A9K3D0J8"/>
<accession>A0A9K3D0J8</accession>
<organism evidence="1 2">
    <name type="scientific">Kipferlia bialata</name>
    <dbReference type="NCBI Taxonomy" id="797122"/>
    <lineage>
        <taxon>Eukaryota</taxon>
        <taxon>Metamonada</taxon>
        <taxon>Carpediemonas-like organisms</taxon>
        <taxon>Kipferlia</taxon>
    </lineage>
</organism>
<dbReference type="Proteomes" id="UP000265618">
    <property type="component" value="Unassembled WGS sequence"/>
</dbReference>
<keyword evidence="2" id="KW-1185">Reference proteome</keyword>
<protein>
    <submittedName>
        <fullName evidence="1">Uncharacterized protein</fullName>
    </submittedName>
</protein>
<evidence type="ECO:0000313" key="2">
    <source>
        <dbReference type="Proteomes" id="UP000265618"/>
    </source>
</evidence>
<sequence length="97" mass="10979">MEGEDSGPYFRQYLEARDQMMVRSNGRSYGGPSKWDTRPSTEFILITACPTGVKEGHEYFKLLEDTPDGHQFVMATRILHSAGPCDPLNTEERLVIV</sequence>
<comment type="caution">
    <text evidence="1">The sequence shown here is derived from an EMBL/GenBank/DDBJ whole genome shotgun (WGS) entry which is preliminary data.</text>
</comment>
<gene>
    <name evidence="1" type="ORF">KIPB_008359</name>
</gene>
<proteinExistence type="predicted"/>
<reference evidence="1 2" key="1">
    <citation type="journal article" date="2018" name="PLoS ONE">
        <title>The draft genome of Kipferlia bialata reveals reductive genome evolution in fornicate parasites.</title>
        <authorList>
            <person name="Tanifuji G."/>
            <person name="Takabayashi S."/>
            <person name="Kume K."/>
            <person name="Takagi M."/>
            <person name="Nakayama T."/>
            <person name="Kamikawa R."/>
            <person name="Inagaki Y."/>
            <person name="Hashimoto T."/>
        </authorList>
    </citation>
    <scope>NUCLEOTIDE SEQUENCE [LARGE SCALE GENOMIC DNA]</scope>
    <source>
        <strain evidence="1">NY0173</strain>
    </source>
</reference>
<dbReference type="EMBL" id="BDIP01002567">
    <property type="protein sequence ID" value="GIQ86492.1"/>
    <property type="molecule type" value="Genomic_DNA"/>
</dbReference>
<evidence type="ECO:0000313" key="1">
    <source>
        <dbReference type="EMBL" id="GIQ86492.1"/>
    </source>
</evidence>